<gene>
    <name evidence="1" type="ORF">BTO16_08570</name>
</gene>
<organism evidence="1 2">
    <name type="scientific">Polaribacter glomeratus</name>
    <dbReference type="NCBI Taxonomy" id="102"/>
    <lineage>
        <taxon>Bacteria</taxon>
        <taxon>Pseudomonadati</taxon>
        <taxon>Bacteroidota</taxon>
        <taxon>Flavobacteriia</taxon>
        <taxon>Flavobacteriales</taxon>
        <taxon>Flavobacteriaceae</taxon>
    </lineage>
</organism>
<dbReference type="OrthoDB" id="1149494at2"/>
<dbReference type="AlphaFoldDB" id="A0A2S7WYM9"/>
<dbReference type="EMBL" id="MSCM01000001">
    <property type="protein sequence ID" value="PQJ82626.1"/>
    <property type="molecule type" value="Genomic_DNA"/>
</dbReference>
<comment type="caution">
    <text evidence="1">The sequence shown here is derived from an EMBL/GenBank/DDBJ whole genome shotgun (WGS) entry which is preliminary data.</text>
</comment>
<dbReference type="Proteomes" id="UP000239068">
    <property type="component" value="Unassembled WGS sequence"/>
</dbReference>
<sequence length="126" mass="14681">MATQNTPITYIFKETNIGKYTSVKHYEFVSFNGTTNHLSTQLNISKNRNCAQSTPNYWLKIKQGKKWGSWLTGLFKTSSSNIFRGDLQKKKHLLLFKFSNDAETLKVCYFENYFTTDLSNVLQFIK</sequence>
<name>A0A2S7WYM9_9FLAO</name>
<keyword evidence="2" id="KW-1185">Reference proteome</keyword>
<proteinExistence type="predicted"/>
<protein>
    <submittedName>
        <fullName evidence="1">Uncharacterized protein</fullName>
    </submittedName>
</protein>
<evidence type="ECO:0000313" key="1">
    <source>
        <dbReference type="EMBL" id="PQJ82626.1"/>
    </source>
</evidence>
<evidence type="ECO:0000313" key="2">
    <source>
        <dbReference type="Proteomes" id="UP000239068"/>
    </source>
</evidence>
<accession>A0A2S7WYM9</accession>
<dbReference type="RefSeq" id="WP_105021178.1">
    <property type="nucleotide sequence ID" value="NZ_MSCM01000001.1"/>
</dbReference>
<reference evidence="1 2" key="1">
    <citation type="submission" date="2016-12" db="EMBL/GenBank/DDBJ databases">
        <title>Trade-off between light-utilization and light-protection in marine flavobacteria.</title>
        <authorList>
            <person name="Kumagai Y."/>
            <person name="Yoshizawa S."/>
            <person name="Kogure K."/>
            <person name="Iwasaki W."/>
        </authorList>
    </citation>
    <scope>NUCLEOTIDE SEQUENCE [LARGE SCALE GENOMIC DNA]</scope>
    <source>
        <strain evidence="1 2">ATCC 43844</strain>
    </source>
</reference>